<proteinExistence type="predicted"/>
<dbReference type="InterPro" id="IPR049254">
    <property type="entry name" value="Phage_tail_terminator"/>
</dbReference>
<name>A0A8S5SGA4_9CAUD</name>
<evidence type="ECO:0000313" key="1">
    <source>
        <dbReference type="EMBL" id="DAF49867.1"/>
    </source>
</evidence>
<sequence>MMENPVLQIKDALIRVLKKIDPDTDVFFEEIKSTDPAHGVEQPKTWYFVDLKPGSPVTVDGIYTDMSVMVDVTYHEKGESNNTYLIKAAEIDAAIRPVLSFGDRKITIGNADINVVDHVLHYIFTINFRHSEEQKVTNDRMEELGVSLKKESE</sequence>
<reference evidence="1" key="1">
    <citation type="journal article" date="2021" name="Proc. Natl. Acad. Sci. U.S.A.">
        <title>A Catalog of Tens of Thousands of Viruses from Human Metagenomes Reveals Hidden Associations with Chronic Diseases.</title>
        <authorList>
            <person name="Tisza M.J."/>
            <person name="Buck C.B."/>
        </authorList>
    </citation>
    <scope>NUCLEOTIDE SEQUENCE</scope>
    <source>
        <strain evidence="1">CtHMa1</strain>
    </source>
</reference>
<accession>A0A8S5SGA4</accession>
<organism evidence="1">
    <name type="scientific">Myoviridae sp. ctHMa1</name>
    <dbReference type="NCBI Taxonomy" id="2827671"/>
    <lineage>
        <taxon>Viruses</taxon>
        <taxon>Duplodnaviria</taxon>
        <taxon>Heunggongvirae</taxon>
        <taxon>Uroviricota</taxon>
        <taxon>Caudoviricetes</taxon>
    </lineage>
</organism>
<dbReference type="Pfam" id="PF20765">
    <property type="entry name" value="Phage_tail_terminator_8"/>
    <property type="match status" value="1"/>
</dbReference>
<dbReference type="EMBL" id="BK032590">
    <property type="protein sequence ID" value="DAF49867.1"/>
    <property type="molecule type" value="Genomic_DNA"/>
</dbReference>
<protein>
    <submittedName>
        <fullName evidence="1">Tail completion protein</fullName>
    </submittedName>
</protein>